<sequence>MKVKPSLSFFTRHMVLIRPCGRPVSHHPESRCSFPGRICIFGFGPQTHIPKVLRLHTREMEAGVCRRCVALHPCGPRIGCFTGQALEALKNIPATLPLIDQTDTMNDRLVLNNGFHVPFFSRSFCQPCQGDFLKTSRSLSTTAVLFHLAPLHRQRFGPMFRSILVSIPTPLRIVTMLARGYHTECQQQQSSLRTSVFQTYSHTSSMTHRGAPMHFLHIVYFSYCLQSSSIRARLLERGCRKSLQKTRIRMYYRHRDGS</sequence>
<gene>
    <name evidence="1" type="ORF">B0H63DRAFT_60814</name>
</gene>
<comment type="caution">
    <text evidence="1">The sequence shown here is derived from an EMBL/GenBank/DDBJ whole genome shotgun (WGS) entry which is preliminary data.</text>
</comment>
<protein>
    <submittedName>
        <fullName evidence="1">Uncharacterized protein</fullName>
    </submittedName>
</protein>
<dbReference type="Proteomes" id="UP001285441">
    <property type="component" value="Unassembled WGS sequence"/>
</dbReference>
<evidence type="ECO:0000313" key="1">
    <source>
        <dbReference type="EMBL" id="KAK3394874.1"/>
    </source>
</evidence>
<keyword evidence="2" id="KW-1185">Reference proteome</keyword>
<accession>A0AAE0P7R8</accession>
<name>A0AAE0P7R8_9PEZI</name>
<proteinExistence type="predicted"/>
<dbReference type="AlphaFoldDB" id="A0AAE0P7R8"/>
<organism evidence="1 2">
    <name type="scientific">Podospora didyma</name>
    <dbReference type="NCBI Taxonomy" id="330526"/>
    <lineage>
        <taxon>Eukaryota</taxon>
        <taxon>Fungi</taxon>
        <taxon>Dikarya</taxon>
        <taxon>Ascomycota</taxon>
        <taxon>Pezizomycotina</taxon>
        <taxon>Sordariomycetes</taxon>
        <taxon>Sordariomycetidae</taxon>
        <taxon>Sordariales</taxon>
        <taxon>Podosporaceae</taxon>
        <taxon>Podospora</taxon>
    </lineage>
</organism>
<reference evidence="1" key="2">
    <citation type="submission" date="2023-06" db="EMBL/GenBank/DDBJ databases">
        <authorList>
            <consortium name="Lawrence Berkeley National Laboratory"/>
            <person name="Haridas S."/>
            <person name="Hensen N."/>
            <person name="Bonometti L."/>
            <person name="Westerberg I."/>
            <person name="Brannstrom I.O."/>
            <person name="Guillou S."/>
            <person name="Cros-Aarteil S."/>
            <person name="Calhoun S."/>
            <person name="Kuo A."/>
            <person name="Mondo S."/>
            <person name="Pangilinan J."/>
            <person name="Riley R."/>
            <person name="LaButti K."/>
            <person name="Andreopoulos B."/>
            <person name="Lipzen A."/>
            <person name="Chen C."/>
            <person name="Yanf M."/>
            <person name="Daum C."/>
            <person name="Ng V."/>
            <person name="Clum A."/>
            <person name="Steindorff A."/>
            <person name="Ohm R."/>
            <person name="Martin F."/>
            <person name="Silar P."/>
            <person name="Natvig D."/>
            <person name="Lalanne C."/>
            <person name="Gautier V."/>
            <person name="Ament-velasquez S.L."/>
            <person name="Kruys A."/>
            <person name="Hutchinson M.I."/>
            <person name="Powell A.J."/>
            <person name="Barry K."/>
            <person name="Miller A.N."/>
            <person name="Grigoriev I.V."/>
            <person name="Debuchy R."/>
            <person name="Gladieux P."/>
            <person name="Thoren M.H."/>
            <person name="Johannesson H."/>
        </authorList>
    </citation>
    <scope>NUCLEOTIDE SEQUENCE</scope>
    <source>
        <strain evidence="1">CBS 232.78</strain>
    </source>
</reference>
<reference evidence="1" key="1">
    <citation type="journal article" date="2023" name="Mol. Phylogenet. Evol.">
        <title>Genome-scale phylogeny and comparative genomics of the fungal order Sordariales.</title>
        <authorList>
            <person name="Hensen N."/>
            <person name="Bonometti L."/>
            <person name="Westerberg I."/>
            <person name="Brannstrom I.O."/>
            <person name="Guillou S."/>
            <person name="Cros-Aarteil S."/>
            <person name="Calhoun S."/>
            <person name="Haridas S."/>
            <person name="Kuo A."/>
            <person name="Mondo S."/>
            <person name="Pangilinan J."/>
            <person name="Riley R."/>
            <person name="LaButti K."/>
            <person name="Andreopoulos B."/>
            <person name="Lipzen A."/>
            <person name="Chen C."/>
            <person name="Yan M."/>
            <person name="Daum C."/>
            <person name="Ng V."/>
            <person name="Clum A."/>
            <person name="Steindorff A."/>
            <person name="Ohm R.A."/>
            <person name="Martin F."/>
            <person name="Silar P."/>
            <person name="Natvig D.O."/>
            <person name="Lalanne C."/>
            <person name="Gautier V."/>
            <person name="Ament-Velasquez S.L."/>
            <person name="Kruys A."/>
            <person name="Hutchinson M.I."/>
            <person name="Powell A.J."/>
            <person name="Barry K."/>
            <person name="Miller A.N."/>
            <person name="Grigoriev I.V."/>
            <person name="Debuchy R."/>
            <person name="Gladieux P."/>
            <person name="Hiltunen Thoren M."/>
            <person name="Johannesson H."/>
        </authorList>
    </citation>
    <scope>NUCLEOTIDE SEQUENCE</scope>
    <source>
        <strain evidence="1">CBS 232.78</strain>
    </source>
</reference>
<dbReference type="EMBL" id="JAULSW010000001">
    <property type="protein sequence ID" value="KAK3394874.1"/>
    <property type="molecule type" value="Genomic_DNA"/>
</dbReference>
<evidence type="ECO:0000313" key="2">
    <source>
        <dbReference type="Proteomes" id="UP001285441"/>
    </source>
</evidence>